<gene>
    <name evidence="2" type="primary">sgbU</name>
    <name evidence="2" type="ORF">GCM10007216_13430</name>
</gene>
<name>A0ABQ1NW23_9BACI</name>
<comment type="caution">
    <text evidence="2">The sequence shown here is derived from an EMBL/GenBank/DDBJ whole genome shotgun (WGS) entry which is preliminary data.</text>
</comment>
<dbReference type="GO" id="GO:0016853">
    <property type="term" value="F:isomerase activity"/>
    <property type="evidence" value="ECO:0007669"/>
    <property type="project" value="UniProtKB-KW"/>
</dbReference>
<sequence>MKKGINAWCFPEDWDAEKLFRTAKELGFRGMELNVEEKEGSIFTLDTTEEEIRRVTETASKYGIEIFSISTAMLWKCPLTSENRDTRQKGIDIVEKMVEIASQCRAETVLVVPGLVTEDVSYDAAYKRAIEAIKRLSESAEEKKVTIGIENVWNKFLLSPMEMRGFIEAIDSPLVGVYLDIGNLVHSGYPEQWIHLLSDQLASVHIKDFKGTVGNIDGFVPLLAGDIDWMNVAEALKTNGYSGYIAPEIPPHPHHPEVLLKATSEIMDHFFHSIS</sequence>
<organism evidence="2 3">
    <name type="scientific">Thalassobacillus devorans</name>
    <dbReference type="NCBI Taxonomy" id="279813"/>
    <lineage>
        <taxon>Bacteria</taxon>
        <taxon>Bacillati</taxon>
        <taxon>Bacillota</taxon>
        <taxon>Bacilli</taxon>
        <taxon>Bacillales</taxon>
        <taxon>Bacillaceae</taxon>
        <taxon>Thalassobacillus</taxon>
    </lineage>
</organism>
<protein>
    <submittedName>
        <fullName evidence="2">Hexulose-6-phosphate isomerase</fullName>
    </submittedName>
</protein>
<evidence type="ECO:0000259" key="1">
    <source>
        <dbReference type="Pfam" id="PF01261"/>
    </source>
</evidence>
<evidence type="ECO:0000313" key="3">
    <source>
        <dbReference type="Proteomes" id="UP000619534"/>
    </source>
</evidence>
<dbReference type="InterPro" id="IPR050312">
    <property type="entry name" value="IolE/XylAMocC-like"/>
</dbReference>
<dbReference type="InterPro" id="IPR036237">
    <property type="entry name" value="Xyl_isomerase-like_sf"/>
</dbReference>
<dbReference type="Gene3D" id="3.20.20.150">
    <property type="entry name" value="Divalent-metal-dependent TIM barrel enzymes"/>
    <property type="match status" value="1"/>
</dbReference>
<feature type="domain" description="Xylose isomerase-like TIM barrel" evidence="1">
    <location>
        <begin position="20"/>
        <end position="261"/>
    </location>
</feature>
<reference evidence="3" key="1">
    <citation type="journal article" date="2019" name="Int. J. Syst. Evol. Microbiol.">
        <title>The Global Catalogue of Microorganisms (GCM) 10K type strain sequencing project: providing services to taxonomists for standard genome sequencing and annotation.</title>
        <authorList>
            <consortium name="The Broad Institute Genomics Platform"/>
            <consortium name="The Broad Institute Genome Sequencing Center for Infectious Disease"/>
            <person name="Wu L."/>
            <person name="Ma J."/>
        </authorList>
    </citation>
    <scope>NUCLEOTIDE SEQUENCE [LARGE SCALE GENOMIC DNA]</scope>
    <source>
        <strain evidence="3">CCM 7282</strain>
    </source>
</reference>
<dbReference type="Pfam" id="PF01261">
    <property type="entry name" value="AP_endonuc_2"/>
    <property type="match status" value="1"/>
</dbReference>
<evidence type="ECO:0000313" key="2">
    <source>
        <dbReference type="EMBL" id="GGC84102.1"/>
    </source>
</evidence>
<dbReference type="PANTHER" id="PTHR12110">
    <property type="entry name" value="HYDROXYPYRUVATE ISOMERASE"/>
    <property type="match status" value="1"/>
</dbReference>
<dbReference type="InterPro" id="IPR013022">
    <property type="entry name" value="Xyl_isomerase-like_TIM-brl"/>
</dbReference>
<dbReference type="SUPFAM" id="SSF51658">
    <property type="entry name" value="Xylose isomerase-like"/>
    <property type="match status" value="1"/>
</dbReference>
<dbReference type="RefSeq" id="WP_062441827.1">
    <property type="nucleotide sequence ID" value="NZ_BMCJ01000002.1"/>
</dbReference>
<dbReference type="Proteomes" id="UP000619534">
    <property type="component" value="Unassembled WGS sequence"/>
</dbReference>
<accession>A0ABQ1NW23</accession>
<dbReference type="PANTHER" id="PTHR12110:SF41">
    <property type="entry name" value="INOSOSE DEHYDRATASE"/>
    <property type="match status" value="1"/>
</dbReference>
<keyword evidence="2" id="KW-0413">Isomerase</keyword>
<keyword evidence="3" id="KW-1185">Reference proteome</keyword>
<dbReference type="EMBL" id="BMCJ01000002">
    <property type="protein sequence ID" value="GGC84102.1"/>
    <property type="molecule type" value="Genomic_DNA"/>
</dbReference>
<proteinExistence type="predicted"/>